<evidence type="ECO:0000256" key="1">
    <source>
        <dbReference type="SAM" id="MobiDB-lite"/>
    </source>
</evidence>
<reference evidence="2 3" key="1">
    <citation type="journal article" date="2015" name="Sci. Rep.">
        <title>Chromosome-level genome map provides insights into diverse defense mechanisms in the medicinal fungus Ganoderma sinense.</title>
        <authorList>
            <person name="Zhu Y."/>
            <person name="Xu J."/>
            <person name="Sun C."/>
            <person name="Zhou S."/>
            <person name="Xu H."/>
            <person name="Nelson D.R."/>
            <person name="Qian J."/>
            <person name="Song J."/>
            <person name="Luo H."/>
            <person name="Xiang L."/>
            <person name="Li Y."/>
            <person name="Xu Z."/>
            <person name="Ji A."/>
            <person name="Wang L."/>
            <person name="Lu S."/>
            <person name="Hayward A."/>
            <person name="Sun W."/>
            <person name="Li X."/>
            <person name="Schwartz D.C."/>
            <person name="Wang Y."/>
            <person name="Chen S."/>
        </authorList>
    </citation>
    <scope>NUCLEOTIDE SEQUENCE [LARGE SCALE GENOMIC DNA]</scope>
    <source>
        <strain evidence="2 3">ZZ0214-1</strain>
    </source>
</reference>
<protein>
    <submittedName>
        <fullName evidence="2">Uncharacterized protein</fullName>
    </submittedName>
</protein>
<feature type="compositionally biased region" description="Basic residues" evidence="1">
    <location>
        <begin position="10"/>
        <end position="20"/>
    </location>
</feature>
<comment type="caution">
    <text evidence="2">The sequence shown here is derived from an EMBL/GenBank/DDBJ whole genome shotgun (WGS) entry which is preliminary data.</text>
</comment>
<accession>A0A2G8S6A9</accession>
<evidence type="ECO:0000313" key="3">
    <source>
        <dbReference type="Proteomes" id="UP000230002"/>
    </source>
</evidence>
<dbReference type="AlphaFoldDB" id="A0A2G8S6A9"/>
<feature type="region of interest" description="Disordered" evidence="1">
    <location>
        <begin position="1"/>
        <end position="32"/>
    </location>
</feature>
<dbReference type="EMBL" id="AYKW01000023">
    <property type="protein sequence ID" value="PIL29285.1"/>
    <property type="molecule type" value="Genomic_DNA"/>
</dbReference>
<proteinExistence type="predicted"/>
<keyword evidence="3" id="KW-1185">Reference proteome</keyword>
<evidence type="ECO:0000313" key="2">
    <source>
        <dbReference type="EMBL" id="PIL29285.1"/>
    </source>
</evidence>
<name>A0A2G8S6A9_9APHY</name>
<sequence length="140" mass="15171">MARGSPGLQHHGRGGKRKKNKADDASTVFKSSSHVGKQKFGAMLSKDHLRQAIPAGVDGTQLHAPALRYSHLLSPSTDVLHASAEALVQCTPKNNLNMQDVDIELQNSPRKHRAQAGPFRNVGTLPNGRTFLTVELAVYD</sequence>
<organism evidence="2 3">
    <name type="scientific">Ganoderma sinense ZZ0214-1</name>
    <dbReference type="NCBI Taxonomy" id="1077348"/>
    <lineage>
        <taxon>Eukaryota</taxon>
        <taxon>Fungi</taxon>
        <taxon>Dikarya</taxon>
        <taxon>Basidiomycota</taxon>
        <taxon>Agaricomycotina</taxon>
        <taxon>Agaricomycetes</taxon>
        <taxon>Polyporales</taxon>
        <taxon>Polyporaceae</taxon>
        <taxon>Ganoderma</taxon>
    </lineage>
</organism>
<dbReference type="Proteomes" id="UP000230002">
    <property type="component" value="Unassembled WGS sequence"/>
</dbReference>
<gene>
    <name evidence="2" type="ORF">GSI_09336</name>
</gene>